<gene>
    <name evidence="2" type="ORF">K9B37_09600</name>
</gene>
<organism evidence="2 3">
    <name type="scientific">Microvirga puerhi</name>
    <dbReference type="NCBI Taxonomy" id="2876078"/>
    <lineage>
        <taxon>Bacteria</taxon>
        <taxon>Pseudomonadati</taxon>
        <taxon>Pseudomonadota</taxon>
        <taxon>Alphaproteobacteria</taxon>
        <taxon>Hyphomicrobiales</taxon>
        <taxon>Methylobacteriaceae</taxon>
        <taxon>Microvirga</taxon>
    </lineage>
</organism>
<proteinExistence type="predicted"/>
<protein>
    <submittedName>
        <fullName evidence="2">DUF3618 domain-containing protein</fullName>
    </submittedName>
</protein>
<dbReference type="RefSeq" id="WP_224312863.1">
    <property type="nucleotide sequence ID" value="NZ_JAIRBM010000006.1"/>
</dbReference>
<dbReference type="InterPro" id="IPR022062">
    <property type="entry name" value="DUF3618"/>
</dbReference>
<comment type="caution">
    <text evidence="2">The sequence shown here is derived from an EMBL/GenBank/DDBJ whole genome shotgun (WGS) entry which is preliminary data.</text>
</comment>
<keyword evidence="1" id="KW-1133">Transmembrane helix</keyword>
<dbReference type="EMBL" id="JAIRBM010000006">
    <property type="protein sequence ID" value="MBZ6076533.1"/>
    <property type="molecule type" value="Genomic_DNA"/>
</dbReference>
<dbReference type="Pfam" id="PF12277">
    <property type="entry name" value="DUF3618"/>
    <property type="match status" value="1"/>
</dbReference>
<evidence type="ECO:0000313" key="2">
    <source>
        <dbReference type="EMBL" id="MBZ6076533.1"/>
    </source>
</evidence>
<accession>A0ABS7VLX4</accession>
<evidence type="ECO:0000256" key="1">
    <source>
        <dbReference type="SAM" id="Phobius"/>
    </source>
</evidence>
<evidence type="ECO:0000313" key="3">
    <source>
        <dbReference type="Proteomes" id="UP000704176"/>
    </source>
</evidence>
<feature type="transmembrane region" description="Helical" evidence="1">
    <location>
        <begin position="64"/>
        <end position="81"/>
    </location>
</feature>
<dbReference type="Proteomes" id="UP000704176">
    <property type="component" value="Unassembled WGS sequence"/>
</dbReference>
<keyword evidence="1" id="KW-0812">Transmembrane</keyword>
<reference evidence="2 3" key="1">
    <citation type="submission" date="2021-09" db="EMBL/GenBank/DDBJ databases">
        <title>The complete genome sequence of a new microorganism.</title>
        <authorList>
            <person name="Zi Z."/>
        </authorList>
    </citation>
    <scope>NUCLEOTIDE SEQUENCE [LARGE SCALE GENOMIC DNA]</scope>
    <source>
        <strain evidence="2 3">WGZ8</strain>
    </source>
</reference>
<sequence length="132" mass="15045">MTQSIEELEREIEQSRAKLDLTIDQLQGRLSVSGVVDDMLGSARNGRYAPVFDHVLKTVRRNPVPVMLIAAGMGLLFYRLGRRPRVRTHVRVVADEDIVTYPEEPRLYEPGATTLQSPQDVMDRRRGVTMRI</sequence>
<keyword evidence="3" id="KW-1185">Reference proteome</keyword>
<keyword evidence="1" id="KW-0472">Membrane</keyword>
<name>A0ABS7VLX4_9HYPH</name>